<dbReference type="EMBL" id="JANBUO010003476">
    <property type="protein sequence ID" value="KAJ2790709.1"/>
    <property type="molecule type" value="Genomic_DNA"/>
</dbReference>
<sequence length="162" mass="17032">MDPLQPGAAEELQALLAEASHVLSEYVRHSQQPGATVLRDKPSEILRKELDLTLFPEHGVGQSAIWHDVQAICAAATNTWNSGFLYKLYAAPTPIGVVGDALLGVLNNNAHVFRASPAGALIETAVAAKLAHLAGFPSQTAAGLTFPGGSYANLHALMTARN</sequence>
<keyword evidence="8" id="KW-1185">Reference proteome</keyword>
<evidence type="ECO:0000256" key="3">
    <source>
        <dbReference type="ARBA" id="ARBA00022793"/>
    </source>
</evidence>
<keyword evidence="5 6" id="KW-0456">Lyase</keyword>
<dbReference type="Proteomes" id="UP001140094">
    <property type="component" value="Unassembled WGS sequence"/>
</dbReference>
<dbReference type="GO" id="GO:0005737">
    <property type="term" value="C:cytoplasm"/>
    <property type="evidence" value="ECO:0007669"/>
    <property type="project" value="TreeGrafter"/>
</dbReference>
<comment type="cofactor">
    <cofactor evidence="1 6">
        <name>pyridoxal 5'-phosphate</name>
        <dbReference type="ChEBI" id="CHEBI:597326"/>
    </cofactor>
</comment>
<dbReference type="InterPro" id="IPR015421">
    <property type="entry name" value="PyrdxlP-dep_Trfase_major"/>
</dbReference>
<reference evidence="7" key="1">
    <citation type="submission" date="2022-07" db="EMBL/GenBank/DDBJ databases">
        <title>Phylogenomic reconstructions and comparative analyses of Kickxellomycotina fungi.</title>
        <authorList>
            <person name="Reynolds N.K."/>
            <person name="Stajich J.E."/>
            <person name="Barry K."/>
            <person name="Grigoriev I.V."/>
            <person name="Crous P."/>
            <person name="Smith M.E."/>
        </authorList>
    </citation>
    <scope>NUCLEOTIDE SEQUENCE</scope>
    <source>
        <strain evidence="7">NRRL 1565</strain>
    </source>
</reference>
<organism evidence="7 8">
    <name type="scientific">Coemansia guatemalensis</name>
    <dbReference type="NCBI Taxonomy" id="2761395"/>
    <lineage>
        <taxon>Eukaryota</taxon>
        <taxon>Fungi</taxon>
        <taxon>Fungi incertae sedis</taxon>
        <taxon>Zoopagomycota</taxon>
        <taxon>Kickxellomycotina</taxon>
        <taxon>Kickxellomycetes</taxon>
        <taxon>Kickxellales</taxon>
        <taxon>Kickxellaceae</taxon>
        <taxon>Coemansia</taxon>
    </lineage>
</organism>
<evidence type="ECO:0000313" key="7">
    <source>
        <dbReference type="EMBL" id="KAJ2790709.1"/>
    </source>
</evidence>
<keyword evidence="3" id="KW-0210">Decarboxylase</keyword>
<comment type="similarity">
    <text evidence="2 6">Belongs to the group II decarboxylase family.</text>
</comment>
<evidence type="ECO:0000256" key="4">
    <source>
        <dbReference type="ARBA" id="ARBA00022898"/>
    </source>
</evidence>
<dbReference type="GO" id="GO:0019752">
    <property type="term" value="P:carboxylic acid metabolic process"/>
    <property type="evidence" value="ECO:0007669"/>
    <property type="project" value="InterPro"/>
</dbReference>
<dbReference type="OrthoDB" id="392571at2759"/>
<keyword evidence="4 6" id="KW-0663">Pyridoxal phosphate</keyword>
<dbReference type="PANTHER" id="PTHR45677">
    <property type="entry name" value="GLUTAMATE DECARBOXYLASE-RELATED"/>
    <property type="match status" value="1"/>
</dbReference>
<accession>A0A9W8HSP2</accession>
<dbReference type="Pfam" id="PF00282">
    <property type="entry name" value="Pyridoxal_deC"/>
    <property type="match status" value="1"/>
</dbReference>
<dbReference type="Gene3D" id="3.40.640.10">
    <property type="entry name" value="Type I PLP-dependent aspartate aminotransferase-like (Major domain)"/>
    <property type="match status" value="1"/>
</dbReference>
<evidence type="ECO:0000256" key="6">
    <source>
        <dbReference type="RuleBase" id="RU000382"/>
    </source>
</evidence>
<evidence type="ECO:0000313" key="8">
    <source>
        <dbReference type="Proteomes" id="UP001140094"/>
    </source>
</evidence>
<dbReference type="InterPro" id="IPR002129">
    <property type="entry name" value="PyrdxlP-dep_de-COase"/>
</dbReference>
<dbReference type="SUPFAM" id="SSF53383">
    <property type="entry name" value="PLP-dependent transferases"/>
    <property type="match status" value="1"/>
</dbReference>
<dbReference type="AlphaFoldDB" id="A0A9W8HSP2"/>
<gene>
    <name evidence="7" type="primary">GAD2_2</name>
    <name evidence="7" type="ORF">H4R20_006970</name>
</gene>
<feature type="non-terminal residue" evidence="7">
    <location>
        <position position="162"/>
    </location>
</feature>
<name>A0A9W8HSP2_9FUNG</name>
<comment type="caution">
    <text evidence="7">The sequence shown here is derived from an EMBL/GenBank/DDBJ whole genome shotgun (WGS) entry which is preliminary data.</text>
</comment>
<proteinExistence type="inferred from homology"/>
<dbReference type="InterPro" id="IPR015424">
    <property type="entry name" value="PyrdxlP-dep_Trfase"/>
</dbReference>
<protein>
    <submittedName>
        <fullName evidence="7">Glutamate decarboxylase 2</fullName>
        <ecNumber evidence="7">4.1.1.15</ecNumber>
    </submittedName>
</protein>
<evidence type="ECO:0000256" key="5">
    <source>
        <dbReference type="ARBA" id="ARBA00023239"/>
    </source>
</evidence>
<dbReference type="GO" id="GO:0004351">
    <property type="term" value="F:glutamate decarboxylase activity"/>
    <property type="evidence" value="ECO:0007669"/>
    <property type="project" value="UniProtKB-EC"/>
</dbReference>
<dbReference type="GO" id="GO:0030170">
    <property type="term" value="F:pyridoxal phosphate binding"/>
    <property type="evidence" value="ECO:0007669"/>
    <property type="project" value="InterPro"/>
</dbReference>
<evidence type="ECO:0000256" key="1">
    <source>
        <dbReference type="ARBA" id="ARBA00001933"/>
    </source>
</evidence>
<dbReference type="EC" id="4.1.1.15" evidence="7"/>
<evidence type="ECO:0000256" key="2">
    <source>
        <dbReference type="ARBA" id="ARBA00009533"/>
    </source>
</evidence>
<dbReference type="Gene3D" id="3.90.1150.170">
    <property type="match status" value="1"/>
</dbReference>
<dbReference type="PANTHER" id="PTHR45677:SF8">
    <property type="entry name" value="CYSTEINE SULFINIC ACID DECARBOXYLASE"/>
    <property type="match status" value="1"/>
</dbReference>